<keyword evidence="1" id="KW-1133">Transmembrane helix</keyword>
<evidence type="ECO:0000256" key="1">
    <source>
        <dbReference type="SAM" id="Phobius"/>
    </source>
</evidence>
<protein>
    <submittedName>
        <fullName evidence="2">Uncharacterized protein</fullName>
    </submittedName>
</protein>
<feature type="transmembrane region" description="Helical" evidence="1">
    <location>
        <begin position="186"/>
        <end position="206"/>
    </location>
</feature>
<accession>A0AAV4U8R1</accession>
<gene>
    <name evidence="2" type="ORF">CEXT_739781</name>
</gene>
<reference evidence="2 3" key="1">
    <citation type="submission" date="2021-06" db="EMBL/GenBank/DDBJ databases">
        <title>Caerostris extrusa draft genome.</title>
        <authorList>
            <person name="Kono N."/>
            <person name="Arakawa K."/>
        </authorList>
    </citation>
    <scope>NUCLEOTIDE SEQUENCE [LARGE SCALE GENOMIC DNA]</scope>
</reference>
<dbReference type="Proteomes" id="UP001054945">
    <property type="component" value="Unassembled WGS sequence"/>
</dbReference>
<dbReference type="EMBL" id="BPLR01012471">
    <property type="protein sequence ID" value="GIY54106.1"/>
    <property type="molecule type" value="Genomic_DNA"/>
</dbReference>
<organism evidence="2 3">
    <name type="scientific">Caerostris extrusa</name>
    <name type="common">Bark spider</name>
    <name type="synonym">Caerostris bankana</name>
    <dbReference type="NCBI Taxonomy" id="172846"/>
    <lineage>
        <taxon>Eukaryota</taxon>
        <taxon>Metazoa</taxon>
        <taxon>Ecdysozoa</taxon>
        <taxon>Arthropoda</taxon>
        <taxon>Chelicerata</taxon>
        <taxon>Arachnida</taxon>
        <taxon>Araneae</taxon>
        <taxon>Araneomorphae</taxon>
        <taxon>Entelegynae</taxon>
        <taxon>Araneoidea</taxon>
        <taxon>Araneidae</taxon>
        <taxon>Caerostris</taxon>
    </lineage>
</organism>
<keyword evidence="1" id="KW-0812">Transmembrane</keyword>
<evidence type="ECO:0000313" key="3">
    <source>
        <dbReference type="Proteomes" id="UP001054945"/>
    </source>
</evidence>
<keyword evidence="3" id="KW-1185">Reference proteome</keyword>
<dbReference type="AlphaFoldDB" id="A0AAV4U8R1"/>
<evidence type="ECO:0000313" key="2">
    <source>
        <dbReference type="EMBL" id="GIY54106.1"/>
    </source>
</evidence>
<proteinExistence type="predicted"/>
<name>A0AAV4U8R1_CAEEX</name>
<comment type="caution">
    <text evidence="2">The sequence shown here is derived from an EMBL/GenBank/DDBJ whole genome shotgun (WGS) entry which is preliminary data.</text>
</comment>
<keyword evidence="1" id="KW-0472">Membrane</keyword>
<sequence>MPFRVKASFKSTSAKAYVSRKINSRFTHVTRRYQEEFQVLSYHLGKEVMSSMHLQDNVRRRSLKVLSICFTKTHSRFTHVTRRYLEKSAEGTAMPFRVGGSSKPTSAKYLVNYFPVRAYVSRKTHSRFTHVTRRYLEKSAEGTAMPFRVEAVPNLHLPRFLNIPAFNFRLIETEVLTETLQECFQVFANGLVGVLVLLQGCAFGLLQTRKAFCPFKVDCCLNGS</sequence>